<dbReference type="InterPro" id="IPR036322">
    <property type="entry name" value="WD40_repeat_dom_sf"/>
</dbReference>
<name>A0AAD1U498_EUPCR</name>
<dbReference type="AlphaFoldDB" id="A0AAD1U498"/>
<organism evidence="4 5">
    <name type="scientific">Euplotes crassus</name>
    <dbReference type="NCBI Taxonomy" id="5936"/>
    <lineage>
        <taxon>Eukaryota</taxon>
        <taxon>Sar</taxon>
        <taxon>Alveolata</taxon>
        <taxon>Ciliophora</taxon>
        <taxon>Intramacronucleata</taxon>
        <taxon>Spirotrichea</taxon>
        <taxon>Hypotrichia</taxon>
        <taxon>Euplotida</taxon>
        <taxon>Euplotidae</taxon>
        <taxon>Moneuplotes</taxon>
    </lineage>
</organism>
<dbReference type="Proteomes" id="UP001295684">
    <property type="component" value="Unassembled WGS sequence"/>
</dbReference>
<reference evidence="4" key="1">
    <citation type="submission" date="2023-07" db="EMBL/GenBank/DDBJ databases">
        <authorList>
            <consortium name="AG Swart"/>
            <person name="Singh M."/>
            <person name="Singh A."/>
            <person name="Seah K."/>
            <person name="Emmerich C."/>
        </authorList>
    </citation>
    <scope>NUCLEOTIDE SEQUENCE</scope>
    <source>
        <strain evidence="4">DP1</strain>
    </source>
</reference>
<gene>
    <name evidence="4" type="ORF">ECRASSUSDP1_LOCUS1215</name>
</gene>
<evidence type="ECO:0000256" key="1">
    <source>
        <dbReference type="ARBA" id="ARBA00004123"/>
    </source>
</evidence>
<evidence type="ECO:0000256" key="2">
    <source>
        <dbReference type="ARBA" id="ARBA00023242"/>
    </source>
</evidence>
<keyword evidence="5" id="KW-1185">Reference proteome</keyword>
<dbReference type="PANTHER" id="PTHR44267">
    <property type="entry name" value="WD REPEAT-CONTAINING PROTEIN 43"/>
    <property type="match status" value="1"/>
</dbReference>
<dbReference type="GO" id="GO:0005730">
    <property type="term" value="C:nucleolus"/>
    <property type="evidence" value="ECO:0007669"/>
    <property type="project" value="TreeGrafter"/>
</dbReference>
<feature type="region of interest" description="Disordered" evidence="3">
    <location>
        <begin position="562"/>
        <end position="663"/>
    </location>
</feature>
<comment type="subcellular location">
    <subcellularLocation>
        <location evidence="1">Nucleus</location>
    </subcellularLocation>
</comment>
<evidence type="ECO:0000313" key="4">
    <source>
        <dbReference type="EMBL" id="CAI2359921.1"/>
    </source>
</evidence>
<keyword evidence="2" id="KW-0539">Nucleus</keyword>
<evidence type="ECO:0000313" key="5">
    <source>
        <dbReference type="Proteomes" id="UP001295684"/>
    </source>
</evidence>
<dbReference type="Gene3D" id="2.130.10.10">
    <property type="entry name" value="YVTN repeat-like/Quinoprotein amine dehydrogenase"/>
    <property type="match status" value="1"/>
</dbReference>
<feature type="compositionally biased region" description="Acidic residues" evidence="3">
    <location>
        <begin position="591"/>
        <end position="663"/>
    </location>
</feature>
<dbReference type="InterPro" id="IPR015943">
    <property type="entry name" value="WD40/YVTN_repeat-like_dom_sf"/>
</dbReference>
<dbReference type="InterPro" id="IPR052414">
    <property type="entry name" value="U3_snoRNA-assoc_WDR"/>
</dbReference>
<dbReference type="GO" id="GO:0000462">
    <property type="term" value="P:maturation of SSU-rRNA from tricistronic rRNA transcript (SSU-rRNA, 5.8S rRNA, LSU-rRNA)"/>
    <property type="evidence" value="ECO:0007669"/>
    <property type="project" value="TreeGrafter"/>
</dbReference>
<comment type="caution">
    <text evidence="4">The sequence shown here is derived from an EMBL/GenBank/DDBJ whole genome shotgun (WGS) entry which is preliminary data.</text>
</comment>
<protein>
    <submittedName>
        <fullName evidence="4">Uncharacterized protein</fullName>
    </submittedName>
</protein>
<proteinExistence type="predicted"/>
<accession>A0AAD1U498</accession>
<sequence>MESQGAQKEIINNIFSQVSRRNNTFVANIIKEGKEVTVVDLKTKKQLHKLKIAKKAALDSHFTSVSFSWKDAYLAASTSAGDLHILDIKNGSIDVKKKHHFGTIFAITFSKIQDVLYSTSEDGTVKAYDLTLQKTKNIVKFAMFNKKSHPSSVTSNLDKASVAHAIDINGKDTKMILAVKSNILCYSLTENRFLTSYEGHASQISSLKFNEYTVEQKQNIDAVHTDYFLTLAEGEQFCNIWKSSESQDGKVLTNPSKMLEITDTSQNIGLQIKQIAEQYYFAACTSTHAVCGYICNLKSKLKNKKCDFKVSISKEFIKKNQLIITSNIVNDTQILVLKGNPMVLDTHQFTYLDENAKSPGTDLVISPKEKGNSTAIDKNGDTKMMGLEFDQIQQSTTQHGILKGVELASLESKVETLLSDGKASKASIKALKTGSLVAVLEQSLHANDIETINWVLSNTDTHVITQTVKKVGKETLQQLLQNILIKLQQGVQKSSLLWLSIVLKLRWLEVIKYMNTRSTMHSQQSISTIHTYLSRKTKNLSKYYEVRAKLQMVVESGEAILESQDDSDEEMKEIDPAHNSKFPRMSHQVEDASDQEEDISDVDEVVEDQGFDQVEGEGFADDDGDEEDDLREDLEQYADDVFEDEGDEEDALMDESDNEEDLE</sequence>
<evidence type="ECO:0000256" key="3">
    <source>
        <dbReference type="SAM" id="MobiDB-lite"/>
    </source>
</evidence>
<dbReference type="EMBL" id="CAMPGE010001150">
    <property type="protein sequence ID" value="CAI2359921.1"/>
    <property type="molecule type" value="Genomic_DNA"/>
</dbReference>
<feature type="compositionally biased region" description="Acidic residues" evidence="3">
    <location>
        <begin position="563"/>
        <end position="572"/>
    </location>
</feature>
<dbReference type="SUPFAM" id="SSF50978">
    <property type="entry name" value="WD40 repeat-like"/>
    <property type="match status" value="1"/>
</dbReference>
<dbReference type="PANTHER" id="PTHR44267:SF1">
    <property type="entry name" value="WD REPEAT-CONTAINING PROTEIN 43"/>
    <property type="match status" value="1"/>
</dbReference>